<keyword evidence="1" id="KW-1133">Transmembrane helix</keyword>
<evidence type="ECO:0000256" key="1">
    <source>
        <dbReference type="SAM" id="Phobius"/>
    </source>
</evidence>
<name>A0A919L7U4_9ACTN</name>
<reference evidence="2" key="1">
    <citation type="journal article" date="2014" name="Int. J. Syst. Evol. Microbiol.">
        <title>Complete genome sequence of Corynebacterium casei LMG S-19264T (=DSM 44701T), isolated from a smear-ripened cheese.</title>
        <authorList>
            <consortium name="US DOE Joint Genome Institute (JGI-PGF)"/>
            <person name="Walter F."/>
            <person name="Albersmeier A."/>
            <person name="Kalinowski J."/>
            <person name="Ruckert C."/>
        </authorList>
    </citation>
    <scope>NUCLEOTIDE SEQUENCE</scope>
    <source>
        <strain evidence="2">JCM 5069</strain>
    </source>
</reference>
<feature type="transmembrane region" description="Helical" evidence="1">
    <location>
        <begin position="100"/>
        <end position="120"/>
    </location>
</feature>
<dbReference type="AlphaFoldDB" id="A0A919L7U4"/>
<accession>A0A919L7U4</accession>
<dbReference type="EMBL" id="BNCD01000033">
    <property type="protein sequence ID" value="GHH88135.1"/>
    <property type="molecule type" value="Genomic_DNA"/>
</dbReference>
<keyword evidence="1" id="KW-0472">Membrane</keyword>
<keyword evidence="1" id="KW-0812">Transmembrane</keyword>
<feature type="transmembrane region" description="Helical" evidence="1">
    <location>
        <begin position="127"/>
        <end position="146"/>
    </location>
</feature>
<keyword evidence="3" id="KW-1185">Reference proteome</keyword>
<evidence type="ECO:0000313" key="2">
    <source>
        <dbReference type="EMBL" id="GHH88135.1"/>
    </source>
</evidence>
<proteinExistence type="predicted"/>
<gene>
    <name evidence="2" type="ORF">GCM10018793_66570</name>
</gene>
<evidence type="ECO:0000313" key="3">
    <source>
        <dbReference type="Proteomes" id="UP000603708"/>
    </source>
</evidence>
<protein>
    <submittedName>
        <fullName evidence="2">DUF1453 domain-containing protein</fullName>
    </submittedName>
</protein>
<dbReference type="Proteomes" id="UP000603708">
    <property type="component" value="Unassembled WGS sequence"/>
</dbReference>
<comment type="caution">
    <text evidence="2">The sequence shown here is derived from an EMBL/GenBank/DDBJ whole genome shotgun (WGS) entry which is preliminary data.</text>
</comment>
<organism evidence="2 3">
    <name type="scientific">Streptomyces sulfonofaciens</name>
    <dbReference type="NCBI Taxonomy" id="68272"/>
    <lineage>
        <taxon>Bacteria</taxon>
        <taxon>Bacillati</taxon>
        <taxon>Actinomycetota</taxon>
        <taxon>Actinomycetes</taxon>
        <taxon>Kitasatosporales</taxon>
        <taxon>Streptomycetaceae</taxon>
        <taxon>Streptomyces</taxon>
    </lineage>
</organism>
<reference evidence="2" key="2">
    <citation type="submission" date="2020-09" db="EMBL/GenBank/DDBJ databases">
        <authorList>
            <person name="Sun Q."/>
            <person name="Ohkuma M."/>
        </authorList>
    </citation>
    <scope>NUCLEOTIDE SEQUENCE</scope>
    <source>
        <strain evidence="2">JCM 5069</strain>
    </source>
</reference>
<dbReference type="RefSeq" id="WP_189938586.1">
    <property type="nucleotide sequence ID" value="NZ_BNCD01000033.1"/>
</dbReference>
<sequence>MSGLVDVAVAVAVVALIVVRQVRPQPLSGGRRWWLVPAVLICLALREPGILDARHQVASGILLAVELLVGVVMGAAWAWTSRVWTEPDGSVWTRGTKATVAAWIGGIVVRVGLAGLGALMGIHQGTGALLLALAVSLLVRSATLTWRAQQAPRTPEGVTAYRGGVRSASWKDPV</sequence>
<feature type="transmembrane region" description="Helical" evidence="1">
    <location>
        <begin position="60"/>
        <end position="80"/>
    </location>
</feature>